<evidence type="ECO:0000256" key="2">
    <source>
        <dbReference type="ARBA" id="ARBA00023277"/>
    </source>
</evidence>
<dbReference type="Pfam" id="PF22645">
    <property type="entry name" value="GKRP_SIS_N"/>
    <property type="match status" value="1"/>
</dbReference>
<comment type="miscellaneous">
    <text evidence="3">A lyase-type mechanism (elimination/hydration) is suggested for the cleavage of the lactyl ether bond of MurNAc 6-phosphate, with the formation of an alpha,beta-unsaturated aldehyde intermediate with (E)-stereochemistry, followed by the syn addition of water to give product.</text>
</comment>
<dbReference type="PROSITE" id="PS01272">
    <property type="entry name" value="GCKR"/>
    <property type="match status" value="1"/>
</dbReference>
<feature type="domain" description="SIS" evidence="5">
    <location>
        <begin position="63"/>
        <end position="224"/>
    </location>
</feature>
<dbReference type="GO" id="GO:0097367">
    <property type="term" value="F:carbohydrate derivative binding"/>
    <property type="evidence" value="ECO:0007669"/>
    <property type="project" value="InterPro"/>
</dbReference>
<evidence type="ECO:0000259" key="5">
    <source>
        <dbReference type="PROSITE" id="PS51464"/>
    </source>
</evidence>
<evidence type="ECO:0000256" key="3">
    <source>
        <dbReference type="HAMAP-Rule" id="MF_00068"/>
    </source>
</evidence>
<keyword evidence="7" id="KW-1185">Reference proteome</keyword>
<feature type="region of interest" description="Disordered" evidence="4">
    <location>
        <begin position="1"/>
        <end position="23"/>
    </location>
</feature>
<comment type="catalytic activity">
    <reaction evidence="3">
        <text>N-acetyl-D-muramate 6-phosphate + H2O = N-acetyl-D-glucosamine 6-phosphate + (R)-lactate</text>
        <dbReference type="Rhea" id="RHEA:26410"/>
        <dbReference type="ChEBI" id="CHEBI:15377"/>
        <dbReference type="ChEBI" id="CHEBI:16004"/>
        <dbReference type="ChEBI" id="CHEBI:57513"/>
        <dbReference type="ChEBI" id="CHEBI:58722"/>
        <dbReference type="EC" id="4.2.1.126"/>
    </reaction>
</comment>
<dbReference type="HAMAP" id="MF_00068">
    <property type="entry name" value="MurQ"/>
    <property type="match status" value="1"/>
</dbReference>
<dbReference type="InterPro" id="IPR005488">
    <property type="entry name" value="Etherase_MurQ"/>
</dbReference>
<protein>
    <recommendedName>
        <fullName evidence="3">N-acetylmuramic acid 6-phosphate etherase</fullName>
        <shortName evidence="3">MurNAc-6-P etherase</shortName>
        <ecNumber evidence="3">4.2.1.126</ecNumber>
    </recommendedName>
    <alternativeName>
        <fullName evidence="3">N-acetylmuramic acid 6-phosphate hydrolase</fullName>
    </alternativeName>
    <alternativeName>
        <fullName evidence="3">N-acetylmuramic acid 6-phosphate lyase</fullName>
    </alternativeName>
</protein>
<dbReference type="Gene3D" id="3.40.50.10490">
    <property type="entry name" value="Glucose-6-phosphate isomerase like protein, domain 1"/>
    <property type="match status" value="1"/>
</dbReference>
<dbReference type="UniPathway" id="UPA00342"/>
<comment type="subunit">
    <text evidence="3">Homodimer.</text>
</comment>
<comment type="pathway">
    <text evidence="3">Amino-sugar metabolism; N-acetylmuramate degradation.</text>
</comment>
<feature type="active site" evidence="3">
    <location>
        <position position="122"/>
    </location>
</feature>
<comment type="function">
    <text evidence="3">Specifically catalyzes the cleavage of the D-lactyl ether substituent of MurNAc 6-phosphate, producing GlcNAc 6-phosphate and D-lactate.</text>
</comment>
<dbReference type="GO" id="GO:0016835">
    <property type="term" value="F:carbon-oxygen lyase activity"/>
    <property type="evidence" value="ECO:0007669"/>
    <property type="project" value="UniProtKB-UniRule"/>
</dbReference>
<dbReference type="InterPro" id="IPR046348">
    <property type="entry name" value="SIS_dom_sf"/>
</dbReference>
<dbReference type="GO" id="GO:0016803">
    <property type="term" value="F:ether hydrolase activity"/>
    <property type="evidence" value="ECO:0007669"/>
    <property type="project" value="TreeGrafter"/>
</dbReference>
<dbReference type="Proteomes" id="UP000199220">
    <property type="component" value="Unassembled WGS sequence"/>
</dbReference>
<dbReference type="EC" id="4.2.1.126" evidence="3"/>
<dbReference type="NCBIfam" id="NF009222">
    <property type="entry name" value="PRK12570.1"/>
    <property type="match status" value="1"/>
</dbReference>
<dbReference type="Gene3D" id="1.10.8.1080">
    <property type="match status" value="1"/>
</dbReference>
<gene>
    <name evidence="3" type="primary">murQ</name>
    <name evidence="6" type="ORF">SAMN04488554_0713</name>
</gene>
<dbReference type="GO" id="GO:0009254">
    <property type="term" value="P:peptidoglycan turnover"/>
    <property type="evidence" value="ECO:0007669"/>
    <property type="project" value="TreeGrafter"/>
</dbReference>
<feature type="compositionally biased region" description="Basic and acidic residues" evidence="4">
    <location>
        <begin position="14"/>
        <end position="23"/>
    </location>
</feature>
<dbReference type="PANTHER" id="PTHR10088:SF4">
    <property type="entry name" value="GLUCOKINASE REGULATORY PROTEIN"/>
    <property type="match status" value="1"/>
</dbReference>
<dbReference type="NCBIfam" id="NF003915">
    <property type="entry name" value="PRK05441.1"/>
    <property type="match status" value="1"/>
</dbReference>
<evidence type="ECO:0000313" key="6">
    <source>
        <dbReference type="EMBL" id="SED79456.1"/>
    </source>
</evidence>
<evidence type="ECO:0000256" key="4">
    <source>
        <dbReference type="SAM" id="MobiDB-lite"/>
    </source>
</evidence>
<dbReference type="GO" id="GO:0046348">
    <property type="term" value="P:amino sugar catabolic process"/>
    <property type="evidence" value="ECO:0007669"/>
    <property type="project" value="InterPro"/>
</dbReference>
<comment type="similarity">
    <text evidence="3">Belongs to the GCKR-like family. MurNAc-6-P etherase subfamily.</text>
</comment>
<dbReference type="AlphaFoldDB" id="A0A1H5DKU2"/>
<dbReference type="PANTHER" id="PTHR10088">
    <property type="entry name" value="GLUCOKINASE REGULATORY PROTEIN"/>
    <property type="match status" value="1"/>
</dbReference>
<evidence type="ECO:0000256" key="1">
    <source>
        <dbReference type="ARBA" id="ARBA00023239"/>
    </source>
</evidence>
<dbReference type="InterPro" id="IPR040190">
    <property type="entry name" value="MURQ/GCKR"/>
</dbReference>
<dbReference type="InterPro" id="IPR005486">
    <property type="entry name" value="Glucokinase_regulatory_CS"/>
</dbReference>
<dbReference type="STRING" id="648782.SAMN04488554_0713"/>
<dbReference type="SUPFAM" id="SSF53697">
    <property type="entry name" value="SIS domain"/>
    <property type="match status" value="1"/>
</dbReference>
<dbReference type="InterPro" id="IPR001347">
    <property type="entry name" value="SIS_dom"/>
</dbReference>
<evidence type="ECO:0000313" key="7">
    <source>
        <dbReference type="Proteomes" id="UP000199220"/>
    </source>
</evidence>
<sequence length="314" mass="32054">MTTEPNELPVQVRSRTEDRNPRTEAIDTEDAAGIVRLITSEDAAVAGAVAAAGDRIAALVELGVHALAGGGRVIYAGSGTSGRLAVLDAVELLPTYRVGEDQVTAFLAGGGEAMTRPVEGAEDDPAAGACAVADVTGADLVIGLAASGRTPYVRGALVAAAERGARTGLIACNPGAELATLVDVAVLVDTGPEVITGSTRMKAGTAQKLVLNTFSTAVMVRLGKTYSNLMIDVLPTNEKLHGRIVRMLEQATGRSAQECGAVLAEAEDPRTALVCLLADVGVAQARDALADNPPDPARNEDPSGIRSAVIAART</sequence>
<dbReference type="GO" id="GO:0097173">
    <property type="term" value="P:N-acetylmuramic acid catabolic process"/>
    <property type="evidence" value="ECO:0007669"/>
    <property type="project" value="UniProtKB-UniPathway"/>
</dbReference>
<name>A0A1H5DKU2_9MICO</name>
<dbReference type="RefSeq" id="WP_089771717.1">
    <property type="nucleotide sequence ID" value="NZ_FNTX01000001.1"/>
</dbReference>
<organism evidence="6 7">
    <name type="scientific">Ruania alba</name>
    <dbReference type="NCBI Taxonomy" id="648782"/>
    <lineage>
        <taxon>Bacteria</taxon>
        <taxon>Bacillati</taxon>
        <taxon>Actinomycetota</taxon>
        <taxon>Actinomycetes</taxon>
        <taxon>Micrococcales</taxon>
        <taxon>Ruaniaceae</taxon>
        <taxon>Ruania</taxon>
    </lineage>
</organism>
<dbReference type="CDD" id="cd05007">
    <property type="entry name" value="SIS_Etherase"/>
    <property type="match status" value="1"/>
</dbReference>
<dbReference type="PROSITE" id="PS51464">
    <property type="entry name" value="SIS"/>
    <property type="match status" value="1"/>
</dbReference>
<feature type="active site" description="Proton donor" evidence="3">
    <location>
        <position position="91"/>
    </location>
</feature>
<proteinExistence type="inferred from homology"/>
<keyword evidence="1 3" id="KW-0456">Lyase</keyword>
<dbReference type="EMBL" id="FNTX01000001">
    <property type="protein sequence ID" value="SED79456.1"/>
    <property type="molecule type" value="Genomic_DNA"/>
</dbReference>
<dbReference type="OrthoDB" id="9813395at2"/>
<accession>A0A1H5DKU2</accession>
<reference evidence="7" key="1">
    <citation type="submission" date="2016-10" db="EMBL/GenBank/DDBJ databases">
        <authorList>
            <person name="Varghese N."/>
            <person name="Submissions S."/>
        </authorList>
    </citation>
    <scope>NUCLEOTIDE SEQUENCE [LARGE SCALE GENOMIC DNA]</scope>
    <source>
        <strain evidence="7">DSM 21368</strain>
    </source>
</reference>
<keyword evidence="2 3" id="KW-0119">Carbohydrate metabolism</keyword>